<dbReference type="InterPro" id="IPR050979">
    <property type="entry name" value="LD-transpeptidase"/>
</dbReference>
<keyword evidence="11 13" id="KW-0961">Cell wall biogenesis/degradation</keyword>
<keyword evidence="2" id="KW-1003">Cell membrane</keyword>
<dbReference type="FunFam" id="2.40.440.10:FF:000005">
    <property type="entry name" value="L,D-transpeptidase 2"/>
    <property type="match status" value="1"/>
</dbReference>
<evidence type="ECO:0000256" key="3">
    <source>
        <dbReference type="ARBA" id="ARBA00022679"/>
    </source>
</evidence>
<keyword evidence="3" id="KW-0808">Transferase</keyword>
<keyword evidence="18" id="KW-1185">Reference proteome</keyword>
<keyword evidence="10" id="KW-0012">Acyltransferase</keyword>
<feature type="signal peptide" evidence="15">
    <location>
        <begin position="1"/>
        <end position="33"/>
    </location>
</feature>
<dbReference type="PANTHER" id="PTHR30582:SF2">
    <property type="entry name" value="L,D-TRANSPEPTIDASE YCIB-RELATED"/>
    <property type="match status" value="1"/>
</dbReference>
<evidence type="ECO:0000256" key="9">
    <source>
        <dbReference type="ARBA" id="ARBA00023288"/>
    </source>
</evidence>
<dbReference type="InterPro" id="IPR005490">
    <property type="entry name" value="LD_TPept_cat_dom"/>
</dbReference>
<evidence type="ECO:0000256" key="7">
    <source>
        <dbReference type="ARBA" id="ARBA00023136"/>
    </source>
</evidence>
<dbReference type="RefSeq" id="WP_238165905.1">
    <property type="nucleotide sequence ID" value="NZ_SNWQ01000018.1"/>
</dbReference>
<dbReference type="Gene3D" id="2.60.40.3710">
    <property type="match status" value="1"/>
</dbReference>
<dbReference type="Gene3D" id="2.40.440.10">
    <property type="entry name" value="L,D-transpeptidase catalytic domain-like"/>
    <property type="match status" value="1"/>
</dbReference>
<keyword evidence="4 15" id="KW-0732">Signal</keyword>
<dbReference type="CDD" id="cd16913">
    <property type="entry name" value="YkuD_like"/>
    <property type="match status" value="1"/>
</dbReference>
<evidence type="ECO:0000313" key="17">
    <source>
        <dbReference type="EMBL" id="TDO43275.1"/>
    </source>
</evidence>
<organism evidence="17 18">
    <name type="scientific">Kribbella caucasensis</name>
    <dbReference type="NCBI Taxonomy" id="2512215"/>
    <lineage>
        <taxon>Bacteria</taxon>
        <taxon>Bacillati</taxon>
        <taxon>Actinomycetota</taxon>
        <taxon>Actinomycetes</taxon>
        <taxon>Propionibacteriales</taxon>
        <taxon>Kribbellaceae</taxon>
        <taxon>Kribbella</taxon>
    </lineage>
</organism>
<evidence type="ECO:0000313" key="18">
    <source>
        <dbReference type="Proteomes" id="UP000295388"/>
    </source>
</evidence>
<feature type="active site" description="Proton donor/acceptor" evidence="13">
    <location>
        <position position="353"/>
    </location>
</feature>
<dbReference type="InterPro" id="IPR041280">
    <property type="entry name" value="Big_10"/>
</dbReference>
<dbReference type="GO" id="GO:0018104">
    <property type="term" value="P:peptidoglycan-protein cross-linking"/>
    <property type="evidence" value="ECO:0007669"/>
    <property type="project" value="TreeGrafter"/>
</dbReference>
<reference evidence="17 18" key="1">
    <citation type="submission" date="2019-03" db="EMBL/GenBank/DDBJ databases">
        <title>Genomic Encyclopedia of Type Strains, Phase III (KMG-III): the genomes of soil and plant-associated and newly described type strains.</title>
        <authorList>
            <person name="Whitman W."/>
        </authorList>
    </citation>
    <scope>NUCLEOTIDE SEQUENCE [LARGE SCALE GENOMIC DNA]</scope>
    <source>
        <strain evidence="17 18">VKM Ac-2527</strain>
    </source>
</reference>
<feature type="region of interest" description="Disordered" evidence="14">
    <location>
        <begin position="36"/>
        <end position="73"/>
    </location>
</feature>
<comment type="pathway">
    <text evidence="12">Glycan biosynthesis.</text>
</comment>
<name>A0A4R6K7D7_9ACTN</name>
<accession>A0A4R6K7D7</accession>
<dbReference type="Pfam" id="PF17964">
    <property type="entry name" value="Big_10"/>
    <property type="match status" value="1"/>
</dbReference>
<dbReference type="AlphaFoldDB" id="A0A4R6K7D7"/>
<dbReference type="CDD" id="cd13432">
    <property type="entry name" value="LDT_IgD_like_2"/>
    <property type="match status" value="1"/>
</dbReference>
<dbReference type="Proteomes" id="UP000295388">
    <property type="component" value="Unassembled WGS sequence"/>
</dbReference>
<evidence type="ECO:0000256" key="14">
    <source>
        <dbReference type="SAM" id="MobiDB-lite"/>
    </source>
</evidence>
<dbReference type="GO" id="GO:0071555">
    <property type="term" value="P:cell wall organization"/>
    <property type="evidence" value="ECO:0007669"/>
    <property type="project" value="UniProtKB-UniRule"/>
</dbReference>
<dbReference type="GO" id="GO:0008360">
    <property type="term" value="P:regulation of cell shape"/>
    <property type="evidence" value="ECO:0007669"/>
    <property type="project" value="UniProtKB-UniRule"/>
</dbReference>
<evidence type="ECO:0000256" key="10">
    <source>
        <dbReference type="ARBA" id="ARBA00023315"/>
    </source>
</evidence>
<dbReference type="GO" id="GO:0016746">
    <property type="term" value="F:acyltransferase activity"/>
    <property type="evidence" value="ECO:0007669"/>
    <property type="project" value="UniProtKB-KW"/>
</dbReference>
<evidence type="ECO:0000259" key="16">
    <source>
        <dbReference type="PROSITE" id="PS52029"/>
    </source>
</evidence>
<dbReference type="GO" id="GO:0005576">
    <property type="term" value="C:extracellular region"/>
    <property type="evidence" value="ECO:0007669"/>
    <property type="project" value="TreeGrafter"/>
</dbReference>
<protein>
    <submittedName>
        <fullName evidence="17">Lipoprotein-anchoring transpeptidase ErfK/SrfK</fullName>
    </submittedName>
</protein>
<evidence type="ECO:0000256" key="12">
    <source>
        <dbReference type="ARBA" id="ARBA00060592"/>
    </source>
</evidence>
<keyword evidence="8" id="KW-0564">Palmitate</keyword>
<dbReference type="SUPFAM" id="SSF141523">
    <property type="entry name" value="L,D-transpeptidase catalytic domain-like"/>
    <property type="match status" value="1"/>
</dbReference>
<comment type="caution">
    <text evidence="17">The sequence shown here is derived from an EMBL/GenBank/DDBJ whole genome shotgun (WGS) entry which is preliminary data.</text>
</comment>
<dbReference type="PROSITE" id="PS52029">
    <property type="entry name" value="LD_TPASE"/>
    <property type="match status" value="1"/>
</dbReference>
<evidence type="ECO:0000256" key="4">
    <source>
        <dbReference type="ARBA" id="ARBA00022729"/>
    </source>
</evidence>
<sequence length="423" mass="44448">MLFGGSGRKSGLVARGLGVLGVCAILLVGTACSDTDAADAAPSGTPQTTSTTPGASTTPGGDSSTPPTTADPAAANVSIVPAKGASSVRPDKPVTIATSAGTIQDVSLRDDDGGKVSGTFNDSKSQWTSADQLKPGAKYTITGTAQGTDGKSVPISSTFRTLSAGKNLKASVAPLNGETVGVAMPIQIYWNYAVTDRAAVEKRLTVKTSVPVEGTWHWVNSKQVNYRPKDYWPAGTKVSVLIGTQGVNAGGNIWGASSRQIDFSIGKSVVSRVDVKKHQMTVTIDGKLARTIPITAGKDGFTTRSGVKVIMEKYRTKRMDARTVGIQPGDPEYYDIHDVQYAQRVTSSGEFIHGAPWSGGSQGRANVSHGCVGMSLKDGAWYFSQTLRGDPVIVTGTNRKMDANNGWTDWNEPWGQYKKASAL</sequence>
<keyword evidence="5 13" id="KW-0133">Cell shape</keyword>
<dbReference type="Pfam" id="PF03734">
    <property type="entry name" value="YkuD"/>
    <property type="match status" value="1"/>
</dbReference>
<evidence type="ECO:0000256" key="8">
    <source>
        <dbReference type="ARBA" id="ARBA00023139"/>
    </source>
</evidence>
<feature type="active site" description="Nucleophile" evidence="13">
    <location>
        <position position="371"/>
    </location>
</feature>
<keyword evidence="6 13" id="KW-0573">Peptidoglycan synthesis</keyword>
<dbReference type="EMBL" id="SNWQ01000018">
    <property type="protein sequence ID" value="TDO43275.1"/>
    <property type="molecule type" value="Genomic_DNA"/>
</dbReference>
<proteinExistence type="predicted"/>
<evidence type="ECO:0000256" key="13">
    <source>
        <dbReference type="PROSITE-ProRule" id="PRU01373"/>
    </source>
</evidence>
<gene>
    <name evidence="17" type="ORF">EV643_11816</name>
</gene>
<keyword evidence="7" id="KW-0472">Membrane</keyword>
<evidence type="ECO:0000256" key="1">
    <source>
        <dbReference type="ARBA" id="ARBA00004752"/>
    </source>
</evidence>
<evidence type="ECO:0000256" key="6">
    <source>
        <dbReference type="ARBA" id="ARBA00022984"/>
    </source>
</evidence>
<dbReference type="UniPathway" id="UPA00219"/>
<evidence type="ECO:0000256" key="2">
    <source>
        <dbReference type="ARBA" id="ARBA00022475"/>
    </source>
</evidence>
<dbReference type="GO" id="GO:0071972">
    <property type="term" value="F:peptidoglycan L,D-transpeptidase activity"/>
    <property type="evidence" value="ECO:0007669"/>
    <property type="project" value="TreeGrafter"/>
</dbReference>
<feature type="chain" id="PRO_5038721004" evidence="15">
    <location>
        <begin position="34"/>
        <end position="423"/>
    </location>
</feature>
<comment type="pathway">
    <text evidence="1 13">Cell wall biogenesis; peptidoglycan biosynthesis.</text>
</comment>
<evidence type="ECO:0000256" key="11">
    <source>
        <dbReference type="ARBA" id="ARBA00023316"/>
    </source>
</evidence>
<evidence type="ECO:0000256" key="15">
    <source>
        <dbReference type="SAM" id="SignalP"/>
    </source>
</evidence>
<keyword evidence="9 17" id="KW-0449">Lipoprotein</keyword>
<dbReference type="Gene3D" id="2.60.40.3780">
    <property type="match status" value="1"/>
</dbReference>
<evidence type="ECO:0000256" key="5">
    <source>
        <dbReference type="ARBA" id="ARBA00022960"/>
    </source>
</evidence>
<dbReference type="PANTHER" id="PTHR30582">
    <property type="entry name" value="L,D-TRANSPEPTIDASE"/>
    <property type="match status" value="1"/>
</dbReference>
<dbReference type="InterPro" id="IPR038063">
    <property type="entry name" value="Transpep_catalytic_dom"/>
</dbReference>
<feature type="domain" description="L,D-TPase catalytic" evidence="16">
    <location>
        <begin position="269"/>
        <end position="395"/>
    </location>
</feature>